<evidence type="ECO:0000256" key="3">
    <source>
        <dbReference type="ARBA" id="ARBA00023054"/>
    </source>
</evidence>
<protein>
    <recommendedName>
        <fullName evidence="2">Fibrous sheath-interacting protein 1</fullName>
    </recommendedName>
</protein>
<dbReference type="InterPro" id="IPR026246">
    <property type="entry name" value="Fsip1"/>
</dbReference>
<dbReference type="AlphaFoldDB" id="A0A7E6F7D1"/>
<dbReference type="Proteomes" id="UP000515154">
    <property type="component" value="Linkage group LG11"/>
</dbReference>
<dbReference type="Pfam" id="PF15554">
    <property type="entry name" value="FSIP1"/>
    <property type="match status" value="2"/>
</dbReference>
<keyword evidence="5" id="KW-1185">Reference proteome</keyword>
<evidence type="ECO:0000313" key="5">
    <source>
        <dbReference type="Proteomes" id="UP000515154"/>
    </source>
</evidence>
<dbReference type="PANTHER" id="PTHR22012">
    <property type="entry name" value="FIBROUS SHEATH INTERACTING PROTEIN 1"/>
    <property type="match status" value="1"/>
</dbReference>
<evidence type="ECO:0000313" key="6">
    <source>
        <dbReference type="RefSeq" id="XP_036363403.1"/>
    </source>
</evidence>
<keyword evidence="3" id="KW-0175">Coiled coil</keyword>
<comment type="similarity">
    <text evidence="1">Belongs to the FSIP1 family.</text>
</comment>
<evidence type="ECO:0000256" key="1">
    <source>
        <dbReference type="ARBA" id="ARBA00010495"/>
    </source>
</evidence>
<organism evidence="5 6">
    <name type="scientific">Octopus sinensis</name>
    <name type="common">East Asian common octopus</name>
    <dbReference type="NCBI Taxonomy" id="2607531"/>
    <lineage>
        <taxon>Eukaryota</taxon>
        <taxon>Metazoa</taxon>
        <taxon>Spiralia</taxon>
        <taxon>Lophotrochozoa</taxon>
        <taxon>Mollusca</taxon>
        <taxon>Cephalopoda</taxon>
        <taxon>Coleoidea</taxon>
        <taxon>Octopodiformes</taxon>
        <taxon>Octopoda</taxon>
        <taxon>Incirrata</taxon>
        <taxon>Octopodidae</taxon>
        <taxon>Octopus</taxon>
    </lineage>
</organism>
<proteinExistence type="inferred from homology"/>
<dbReference type="RefSeq" id="XP_036363403.1">
    <property type="nucleotide sequence ID" value="XM_036507510.1"/>
</dbReference>
<sequence length="851" mass="95310">MIKSAIPGDAQSPTCPHSNDTNSFCFSTYMDNNTENHNRTKENNKENISAKTNPEVFKYNIDFDEYLRGVPENEYTNYFEGFNEIRRLDHILFEKIIKEKEVKMQSALLQKQLREELEKIKKTGRIEMRDEKANTEKFFALTYTPKHRSGKKDDTTDSIFAYSPFFKTWLLKPEDDTESDSSRSISTMVNEYTEKKTRALTFDDEHHFLEDFKDDSESVKDKILQSELSSADIVKDTNSVKDIVNEISNEGLKDETTDKKSLNQEVSDMISDPVSSYDLKLVQVTSNNSLSSTPTNVNPDQMRLSVVGSNQNISCEPLTQVPSDVVLDQLVLSNTSSSQNINNKSLNQLPYGQVVLTGTGSSQNINIEFPNKVPIDVVSDQVVLSNKGSSQSISFESPHQAPSDSVLDQVGLSNTYSNQNISSESPAEAPSGMDSDQVGLISEGLNQYNNNKSLNQSPSELVGFSGTDLSQELNEVVSSEIRLSFSNESLQLELSEMPPSPVQIKEATSSQDEEHTQMKKKTKKNFIKRNIQLAKDADSAVSMTPEEKNRIEDLLQDLDTLYETPKELQISDLATKDSLLSQREDGFLSSQEDRTSLAEIDYKLRYLMTPSEFEMIALKHRSPTPTQRLFSTVSPPCDTFALKQFGEKILLDTKEERNMKERLTKIDEQLYDINTRNIDYSEGNSTLEPDVLQDLLESCAVSLTESAANSLCTTARSTNSSLDEDLMRLSNLSRQSPSDVLSSIMKSPPCLADDVLQKLLMEAAPMKYKPLSPISDRSNTPDHSIFRRSCSNLSSCTLSSFNSPRKEFANLNVSASQSPSKVQDYSLPELSCRASLVGYNVSSPESPPIQL</sequence>
<evidence type="ECO:0000256" key="4">
    <source>
        <dbReference type="SAM" id="MobiDB-lite"/>
    </source>
</evidence>
<accession>A0A7E6F7D1</accession>
<evidence type="ECO:0000256" key="2">
    <source>
        <dbReference type="ARBA" id="ARBA00019480"/>
    </source>
</evidence>
<gene>
    <name evidence="6" type="primary">LOC115217412</name>
</gene>
<dbReference type="PANTHER" id="PTHR22012:SF2">
    <property type="entry name" value="FIBROUS SHEATH-INTERACTING PROTEIN 1"/>
    <property type="match status" value="1"/>
</dbReference>
<name>A0A7E6F7D1_9MOLL</name>
<reference evidence="6" key="1">
    <citation type="submission" date="2025-08" db="UniProtKB">
        <authorList>
            <consortium name="RefSeq"/>
        </authorList>
    </citation>
    <scope>IDENTIFICATION</scope>
</reference>
<feature type="region of interest" description="Disordered" evidence="4">
    <location>
        <begin position="495"/>
        <end position="522"/>
    </location>
</feature>
<feature type="compositionally biased region" description="Polar residues" evidence="4">
    <location>
        <begin position="416"/>
        <end position="425"/>
    </location>
</feature>
<feature type="region of interest" description="Disordered" evidence="4">
    <location>
        <begin position="416"/>
        <end position="438"/>
    </location>
</feature>